<dbReference type="RefSeq" id="WP_189531081.1">
    <property type="nucleotide sequence ID" value="NZ_BMSV01000002.1"/>
</dbReference>
<sequence length="54" mass="5755">MTARRQQWTPRLPGTRAGGYRTRVAAMPPGTGLHAVGLPGRGRRLPEPPVPASP</sequence>
<reference evidence="2" key="1">
    <citation type="journal article" date="2014" name="Int. J. Syst. Evol. Microbiol.">
        <title>Complete genome sequence of Corynebacterium casei LMG S-19264T (=DSM 44701T), isolated from a smear-ripened cheese.</title>
        <authorList>
            <consortium name="US DOE Joint Genome Institute (JGI-PGF)"/>
            <person name="Walter F."/>
            <person name="Albersmeier A."/>
            <person name="Kalinowski J."/>
            <person name="Ruckert C."/>
        </authorList>
    </citation>
    <scope>NUCLEOTIDE SEQUENCE</scope>
    <source>
        <strain evidence="2">JCM 4335</strain>
    </source>
</reference>
<dbReference type="AlphaFoldDB" id="A0A918B120"/>
<name>A0A918B120_9ACTN</name>
<evidence type="ECO:0000313" key="2">
    <source>
        <dbReference type="EMBL" id="GGP97706.1"/>
    </source>
</evidence>
<evidence type="ECO:0000256" key="1">
    <source>
        <dbReference type="SAM" id="MobiDB-lite"/>
    </source>
</evidence>
<reference evidence="2" key="2">
    <citation type="submission" date="2020-09" db="EMBL/GenBank/DDBJ databases">
        <authorList>
            <person name="Sun Q."/>
            <person name="Ohkuma M."/>
        </authorList>
    </citation>
    <scope>NUCLEOTIDE SEQUENCE</scope>
    <source>
        <strain evidence="2">JCM 4335</strain>
    </source>
</reference>
<protein>
    <submittedName>
        <fullName evidence="2">Uncharacterized protein</fullName>
    </submittedName>
</protein>
<proteinExistence type="predicted"/>
<gene>
    <name evidence="2" type="ORF">GCM10010249_15280</name>
</gene>
<feature type="region of interest" description="Disordered" evidence="1">
    <location>
        <begin position="1"/>
        <end position="54"/>
    </location>
</feature>
<comment type="caution">
    <text evidence="2">The sequence shown here is derived from an EMBL/GenBank/DDBJ whole genome shotgun (WGS) entry which is preliminary data.</text>
</comment>
<accession>A0A918B120</accession>
<dbReference type="Proteomes" id="UP000654123">
    <property type="component" value="Unassembled WGS sequence"/>
</dbReference>
<dbReference type="EMBL" id="BMSV01000002">
    <property type="protein sequence ID" value="GGP97706.1"/>
    <property type="molecule type" value="Genomic_DNA"/>
</dbReference>
<evidence type="ECO:0000313" key="3">
    <source>
        <dbReference type="Proteomes" id="UP000654123"/>
    </source>
</evidence>
<organism evidence="2 3">
    <name type="scientific">Streptomyces roseolilacinus</name>
    <dbReference type="NCBI Taxonomy" id="66904"/>
    <lineage>
        <taxon>Bacteria</taxon>
        <taxon>Bacillati</taxon>
        <taxon>Actinomycetota</taxon>
        <taxon>Actinomycetes</taxon>
        <taxon>Kitasatosporales</taxon>
        <taxon>Streptomycetaceae</taxon>
        <taxon>Streptomyces</taxon>
    </lineage>
</organism>
<keyword evidence="3" id="KW-1185">Reference proteome</keyword>